<name>A0A8H7D532_9AGAR</name>
<gene>
    <name evidence="2" type="ORF">MSAN_01265200</name>
</gene>
<keyword evidence="2" id="KW-0347">Helicase</keyword>
<evidence type="ECO:0000313" key="3">
    <source>
        <dbReference type="Proteomes" id="UP000623467"/>
    </source>
</evidence>
<comment type="caution">
    <text evidence="2">The sequence shown here is derived from an EMBL/GenBank/DDBJ whole genome shotgun (WGS) entry which is preliminary data.</text>
</comment>
<evidence type="ECO:0000313" key="2">
    <source>
        <dbReference type="EMBL" id="KAF7359231.1"/>
    </source>
</evidence>
<dbReference type="InterPro" id="IPR001398">
    <property type="entry name" value="Macrophage_inhib_fac"/>
</dbReference>
<sequence length="107" mass="11846">MPYLLLLVNVQIPDETKFASKFSQVAAKFLGSPETDITTNITYNRAGTAGPLAFGLTVVGLGNLPPEAQEQYSAAFSWFFTRKFGVPKDRVFIRFHNPGYVGSRSIR</sequence>
<evidence type="ECO:0000256" key="1">
    <source>
        <dbReference type="ARBA" id="ARBA00005851"/>
    </source>
</evidence>
<reference evidence="2" key="1">
    <citation type="submission" date="2020-05" db="EMBL/GenBank/DDBJ databases">
        <title>Mycena genomes resolve the evolution of fungal bioluminescence.</title>
        <authorList>
            <person name="Tsai I.J."/>
        </authorList>
    </citation>
    <scope>NUCLEOTIDE SEQUENCE</scope>
    <source>
        <strain evidence="2">160909Yilan</strain>
    </source>
</reference>
<keyword evidence="2" id="KW-0378">Hydrolase</keyword>
<dbReference type="EMBL" id="JACAZH010000009">
    <property type="protein sequence ID" value="KAF7359231.1"/>
    <property type="molecule type" value="Genomic_DNA"/>
</dbReference>
<dbReference type="Proteomes" id="UP000623467">
    <property type="component" value="Unassembled WGS sequence"/>
</dbReference>
<dbReference type="Gene3D" id="3.30.429.10">
    <property type="entry name" value="Macrophage Migration Inhibitory Factor"/>
    <property type="match status" value="1"/>
</dbReference>
<dbReference type="OrthoDB" id="255819at2759"/>
<comment type="similarity">
    <text evidence="1">Belongs to the MIF family.</text>
</comment>
<dbReference type="InterPro" id="IPR014347">
    <property type="entry name" value="Tautomerase/MIF_sf"/>
</dbReference>
<keyword evidence="2" id="KW-0067">ATP-binding</keyword>
<dbReference type="GO" id="GO:0004386">
    <property type="term" value="F:helicase activity"/>
    <property type="evidence" value="ECO:0007669"/>
    <property type="project" value="UniProtKB-KW"/>
</dbReference>
<organism evidence="2 3">
    <name type="scientific">Mycena sanguinolenta</name>
    <dbReference type="NCBI Taxonomy" id="230812"/>
    <lineage>
        <taxon>Eukaryota</taxon>
        <taxon>Fungi</taxon>
        <taxon>Dikarya</taxon>
        <taxon>Basidiomycota</taxon>
        <taxon>Agaricomycotina</taxon>
        <taxon>Agaricomycetes</taxon>
        <taxon>Agaricomycetidae</taxon>
        <taxon>Agaricales</taxon>
        <taxon>Marasmiineae</taxon>
        <taxon>Mycenaceae</taxon>
        <taxon>Mycena</taxon>
    </lineage>
</organism>
<keyword evidence="3" id="KW-1185">Reference proteome</keyword>
<dbReference type="Pfam" id="PF01187">
    <property type="entry name" value="MIF"/>
    <property type="match status" value="1"/>
</dbReference>
<keyword evidence="2" id="KW-0547">Nucleotide-binding</keyword>
<dbReference type="SUPFAM" id="SSF55331">
    <property type="entry name" value="Tautomerase/MIF"/>
    <property type="match status" value="1"/>
</dbReference>
<dbReference type="AlphaFoldDB" id="A0A8H7D532"/>
<proteinExistence type="inferred from homology"/>
<protein>
    <submittedName>
        <fullName evidence="2">RNA helicase</fullName>
    </submittedName>
</protein>
<accession>A0A8H7D532</accession>